<protein>
    <recommendedName>
        <fullName evidence="3">MORF/ORRM1/DAG-like MORF domain-containing protein</fullName>
    </recommendedName>
</protein>
<reference evidence="4 5" key="1">
    <citation type="journal article" date="2021" name="Nat. Plants">
        <title>The Taxus genome provides insights into paclitaxel biosynthesis.</title>
        <authorList>
            <person name="Xiong X."/>
            <person name="Gou J."/>
            <person name="Liao Q."/>
            <person name="Li Y."/>
            <person name="Zhou Q."/>
            <person name="Bi G."/>
            <person name="Li C."/>
            <person name="Du R."/>
            <person name="Wang X."/>
            <person name="Sun T."/>
            <person name="Guo L."/>
            <person name="Liang H."/>
            <person name="Lu P."/>
            <person name="Wu Y."/>
            <person name="Zhang Z."/>
            <person name="Ro D.K."/>
            <person name="Shang Y."/>
            <person name="Huang S."/>
            <person name="Yan J."/>
        </authorList>
    </citation>
    <scope>NUCLEOTIDE SEQUENCE [LARGE SCALE GENOMIC DNA]</scope>
    <source>
        <strain evidence="4">Ta-2019</strain>
    </source>
</reference>
<keyword evidence="5" id="KW-1185">Reference proteome</keyword>
<dbReference type="InterPro" id="IPR039206">
    <property type="entry name" value="MORF/ORRM1/DAG-like"/>
</dbReference>
<dbReference type="GO" id="GO:0005739">
    <property type="term" value="C:mitochondrion"/>
    <property type="evidence" value="ECO:0007669"/>
    <property type="project" value="TreeGrafter"/>
</dbReference>
<evidence type="ECO:0000313" key="4">
    <source>
        <dbReference type="EMBL" id="KAH9288119.1"/>
    </source>
</evidence>
<keyword evidence="1" id="KW-0809">Transit peptide</keyword>
<dbReference type="InterPro" id="IPR054059">
    <property type="entry name" value="MORF/ORRM1/DAG-like_MORF"/>
</dbReference>
<feature type="region of interest" description="Disordered" evidence="2">
    <location>
        <begin position="197"/>
        <end position="638"/>
    </location>
</feature>
<dbReference type="GO" id="GO:0016554">
    <property type="term" value="P:cytidine to uridine editing"/>
    <property type="evidence" value="ECO:0007669"/>
    <property type="project" value="InterPro"/>
</dbReference>
<dbReference type="PANTHER" id="PTHR31346">
    <property type="entry name" value="MULTIPLE ORGANELLAR RNA EDITING FACTOR 2, CHLOROPLASTIC-RELATED-RELATED"/>
    <property type="match status" value="1"/>
</dbReference>
<organism evidence="4 5">
    <name type="scientific">Taxus chinensis</name>
    <name type="common">Chinese yew</name>
    <name type="synonym">Taxus wallichiana var. chinensis</name>
    <dbReference type="NCBI Taxonomy" id="29808"/>
    <lineage>
        <taxon>Eukaryota</taxon>
        <taxon>Viridiplantae</taxon>
        <taxon>Streptophyta</taxon>
        <taxon>Embryophyta</taxon>
        <taxon>Tracheophyta</taxon>
        <taxon>Spermatophyta</taxon>
        <taxon>Pinopsida</taxon>
        <taxon>Pinidae</taxon>
        <taxon>Conifers II</taxon>
        <taxon>Cupressales</taxon>
        <taxon>Taxaceae</taxon>
        <taxon>Taxus</taxon>
    </lineage>
</organism>
<evidence type="ECO:0000313" key="5">
    <source>
        <dbReference type="Proteomes" id="UP000824469"/>
    </source>
</evidence>
<sequence length="638" mass="72230">MAIMALRLRRAVALARAFSTSPYAYLCQSSSPGIIQKSPVSPIPSGHGHLSGFNHQSLLPSRCTVARCRVSNSGSVYSPLDSNNSGQRPTLFEGCDYNHWLVTMEWPEPQPTREEKIDCFVKTLANIVGSEEEAKKRIYALSTTTYQGFMCEISEELSEKIKKEPGVEWVLPDSYGDPINKTYGVGDKYINGVIIPDTKTYNNRSSGRDRPRNRRRDSMPLERRDVQINRNPLPPIGGRDTTVEVSMQGDKQNHRPAMDGKDPMTSDQQDYRPLPMDGRGQDYRPPPMDGRGQDYRSPPMDGRGQDYRLPPMDGRGQDYRPLPMDGRGQDYRQPPMDGRGQDYRPPPMDGSGQDYRPPPMDGRVQDYRPPPMDSRVQDYRPPPMEGRGQDYYRSPPMEGRGQDYYRPPPMEGRGQDYYRPPPMEGRGQDYYRPPTMEGRGQDYYRPQQPDGRGQDYYRLPKVDGTGQDYRPSTLEGRGQDYRPPSLEGRGQDYRTPQINGGTGQDYYRPQSTYGGTGQDYYRPPPMDGQRGQDYRPPPIDGRGQDYRASSDGRGSLPSGNQQDCRPPTDVRVPTMQGDHQGYSPPMNSRGPIPGERRDYVPSREPMQGQQRDTMGAQGKDPVQGGEMEPFPWPMEGTN</sequence>
<feature type="domain" description="MORF/ORRM1/DAG-like MORF" evidence="3">
    <location>
        <begin position="97"/>
        <end position="185"/>
    </location>
</feature>
<dbReference type="EMBL" id="JAHRHJ020003813">
    <property type="protein sequence ID" value="KAH9288119.1"/>
    <property type="molecule type" value="Genomic_DNA"/>
</dbReference>
<accession>A0AA38BYT6</accession>
<dbReference type="Pfam" id="PF21864">
    <property type="entry name" value="MORF_dom"/>
    <property type="match status" value="1"/>
</dbReference>
<feature type="compositionally biased region" description="Basic and acidic residues" evidence="2">
    <location>
        <begin position="251"/>
        <end position="264"/>
    </location>
</feature>
<evidence type="ECO:0000256" key="2">
    <source>
        <dbReference type="SAM" id="MobiDB-lite"/>
    </source>
</evidence>
<dbReference type="GO" id="GO:0080156">
    <property type="term" value="P:mitochondrial mRNA modification"/>
    <property type="evidence" value="ECO:0007669"/>
    <property type="project" value="TreeGrafter"/>
</dbReference>
<dbReference type="AlphaFoldDB" id="A0AA38BYT6"/>
<name>A0AA38BYT6_TAXCH</name>
<gene>
    <name evidence="4" type="ORF">KI387_032236</name>
</gene>
<evidence type="ECO:0000259" key="3">
    <source>
        <dbReference type="Pfam" id="PF21864"/>
    </source>
</evidence>
<comment type="caution">
    <text evidence="4">The sequence shown here is derived from an EMBL/GenBank/DDBJ whole genome shotgun (WGS) entry which is preliminary data.</text>
</comment>
<dbReference type="Proteomes" id="UP000824469">
    <property type="component" value="Unassembled WGS sequence"/>
</dbReference>
<feature type="compositionally biased region" description="Basic and acidic residues" evidence="2">
    <location>
        <begin position="206"/>
        <end position="227"/>
    </location>
</feature>
<dbReference type="OMA" id="PMDGRGQ"/>
<feature type="compositionally biased region" description="Basic and acidic residues" evidence="2">
    <location>
        <begin position="452"/>
        <end position="461"/>
    </location>
</feature>
<evidence type="ECO:0000256" key="1">
    <source>
        <dbReference type="ARBA" id="ARBA00022946"/>
    </source>
</evidence>
<proteinExistence type="predicted"/>